<evidence type="ECO:0000313" key="4">
    <source>
        <dbReference type="Proteomes" id="UP000031246"/>
    </source>
</evidence>
<dbReference type="Pfam" id="PF14028">
    <property type="entry name" value="Lant_dehydr_C"/>
    <property type="match status" value="1"/>
</dbReference>
<dbReference type="InterPro" id="IPR023809">
    <property type="entry name" value="Thiopep_bacteriocin_synth_dom"/>
</dbReference>
<dbReference type="EMBL" id="JSYN01000002">
    <property type="protein sequence ID" value="KIA96701.1"/>
    <property type="molecule type" value="Genomic_DNA"/>
</dbReference>
<dbReference type="OrthoDB" id="1273722at2"/>
<feature type="domain" description="Lantibiotic dehydratase N-terminal" evidence="1">
    <location>
        <begin position="27"/>
        <end position="224"/>
    </location>
</feature>
<protein>
    <recommendedName>
        <fullName evidence="5">Lantibiotic dehydratase</fullName>
    </recommendedName>
</protein>
<keyword evidence="4" id="KW-1185">Reference proteome</keyword>
<comment type="caution">
    <text evidence="3">The sequence shown here is derived from an EMBL/GenBank/DDBJ whole genome shotgun (WGS) entry which is preliminary data.</text>
</comment>
<name>A0A0C1DGE6_9SPHI</name>
<evidence type="ECO:0000313" key="3">
    <source>
        <dbReference type="EMBL" id="KIA96701.1"/>
    </source>
</evidence>
<evidence type="ECO:0000259" key="2">
    <source>
        <dbReference type="Pfam" id="PF14028"/>
    </source>
</evidence>
<dbReference type="NCBIfam" id="TIGR03891">
    <property type="entry name" value="thiopep_ocin"/>
    <property type="match status" value="1"/>
</dbReference>
<dbReference type="AlphaFoldDB" id="A0A0C1DGE6"/>
<proteinExistence type="predicted"/>
<organism evidence="3 4">
    <name type="scientific">Pedobacter kyungheensis</name>
    <dbReference type="NCBI Taxonomy" id="1069985"/>
    <lineage>
        <taxon>Bacteria</taxon>
        <taxon>Pseudomonadati</taxon>
        <taxon>Bacteroidota</taxon>
        <taxon>Sphingobacteriia</taxon>
        <taxon>Sphingobacteriales</taxon>
        <taxon>Sphingobacteriaceae</taxon>
        <taxon>Pedobacter</taxon>
    </lineage>
</organism>
<gene>
    <name evidence="3" type="ORF">OC25_03005</name>
</gene>
<feature type="domain" description="Lantibiotic dehydratase N-terminal" evidence="1">
    <location>
        <begin position="248"/>
        <end position="603"/>
    </location>
</feature>
<evidence type="ECO:0008006" key="5">
    <source>
        <dbReference type="Google" id="ProtNLM"/>
    </source>
</evidence>
<sequence length="933" mass="106952">MKLQIQPTVIFRTPKFSYQAELADCWEELKEAISISSAAFYETIKEVKANELAGLPPKIQFTIWKYFNRSKFRATPYGTFASFSILNNAIKPVGSAIVIQEALQLRKLVDWPHKNNIRFNLAELFQKNCMLFSNSSYYLTPDSIRYIACADGVFELAELDYDNTVKQILDACLAPIRVNDLVKTLELKDTELDGLFGLLQDMHDLQLLFTNYDPNIIGADYFERIGLTDTANLPKYLLAQREVQSGNLEERLLQSIPALARLMQDILPAKEQGALGQFTARFKKKFEDQEIPLLVALDPEMGVGYDELEQAGQNDDFIARLNNKPSKKATEGEQIKTLLGTNLSPQGFEKGKTVFLNKLAFTPNEKPLLLPNSLSMIMSVQDDLIFAEQIGGATSNALTGRFTMASAAVEDYTRSIARIEQEANPDVLFFDVAYMVETNVDNVNRRKLIYDHQLAILNFDTSVAPLTLNDIQLAVRGNEIILRSKQLNKRLVPRLASAYNYSRSDLSVFRLLCDLQYQGLQSNLSLPLDSIFPDLDYYPRLQFQNIVLSNNKWKIQKEKLLEPDKKFLPVTNCREYLKTVGVSPYFRTGVSDQTLCFALDSDEDLIAFQQYMQKQSSIYVEEVTFPQQSTVVDEKSQPYIAQFILSLTHNQQRYAGITSRSKSAEVTRFFPPGKEWLYFEIYTHQQRSDQVLAEIIAPYLEKHEADIKNWFFIRYNENGNHIRFRLRLNDELKAQQLISDLMTDLAGLLNSGLVSDVQIKTYKRELERYGSDNIEQVEKHFAVDSDFVLSLFETQPGHFDKYKLCAALVSTLATSKIIDRTSLFKLVGGISDAFNREHQLEAADFKQLNNQYQEFKKASFGGLNENQQQKFNALSASLIHILKYCDPAQQAKLFSDLMHMHVNRLFNKDQRTHEMVMYYFLLKEIQRQNAMAR</sequence>
<feature type="domain" description="Thiopeptide-type bacteriocin biosynthesis" evidence="2">
    <location>
        <begin position="676"/>
        <end position="923"/>
    </location>
</feature>
<evidence type="ECO:0000259" key="1">
    <source>
        <dbReference type="Pfam" id="PF04738"/>
    </source>
</evidence>
<dbReference type="RefSeq" id="WP_039471499.1">
    <property type="nucleotide sequence ID" value="NZ_JSYN01000002.1"/>
</dbReference>
<dbReference type="Proteomes" id="UP000031246">
    <property type="component" value="Unassembled WGS sequence"/>
</dbReference>
<dbReference type="InterPro" id="IPR006827">
    <property type="entry name" value="Lant_deHydtase_N"/>
</dbReference>
<reference evidence="3 4" key="1">
    <citation type="submission" date="2014-10" db="EMBL/GenBank/DDBJ databases">
        <title>Pedobacter Kyungheensis.</title>
        <authorList>
            <person name="Anderson B.M."/>
            <person name="Newman J.D."/>
        </authorList>
    </citation>
    <scope>NUCLEOTIDE SEQUENCE [LARGE SCALE GENOMIC DNA]</scope>
    <source>
        <strain evidence="3 4">KACC 16221</strain>
    </source>
</reference>
<dbReference type="Pfam" id="PF04738">
    <property type="entry name" value="Lant_dehydr_N"/>
    <property type="match status" value="2"/>
</dbReference>
<accession>A0A0C1DGE6</accession>